<proteinExistence type="predicted"/>
<dbReference type="Proteomes" id="UP000285138">
    <property type="component" value="Unassembled WGS sequence"/>
</dbReference>
<reference evidence="3 4" key="1">
    <citation type="submission" date="2018-08" db="EMBL/GenBank/DDBJ databases">
        <title>The metabolism and importance of syntrophic acetate oxidation coupled to methane or sulfide production in haloalkaline environments.</title>
        <authorList>
            <person name="Timmers P.H.A."/>
            <person name="Vavourakis C.D."/>
            <person name="Sorokin D.Y."/>
            <person name="Sinninghe Damste J.S."/>
            <person name="Muyzer G."/>
            <person name="Stams A.J.M."/>
            <person name="Plugge C.M."/>
        </authorList>
    </citation>
    <scope>NUCLEOTIDE SEQUENCE [LARGE SCALE GENOMIC DNA]</scope>
    <source>
        <strain evidence="3">MSAO_Bac1</strain>
    </source>
</reference>
<evidence type="ECO:0000256" key="1">
    <source>
        <dbReference type="SAM" id="Phobius"/>
    </source>
</evidence>
<organism evidence="3 4">
    <name type="scientific">Candidatus Syntrophonatronum acetioxidans</name>
    <dbReference type="NCBI Taxonomy" id="1795816"/>
    <lineage>
        <taxon>Bacteria</taxon>
        <taxon>Bacillati</taxon>
        <taxon>Bacillota</taxon>
        <taxon>Clostridia</taxon>
        <taxon>Eubacteriales</taxon>
        <taxon>Syntrophomonadaceae</taxon>
        <taxon>Candidatus Syntrophonatronum</taxon>
    </lineage>
</organism>
<dbReference type="EMBL" id="QZAA01000245">
    <property type="protein sequence ID" value="RQD73601.1"/>
    <property type="molecule type" value="Genomic_DNA"/>
</dbReference>
<gene>
    <name evidence="3" type="ORF">D5R97_09190</name>
</gene>
<evidence type="ECO:0000259" key="2">
    <source>
        <dbReference type="Pfam" id="PF13400"/>
    </source>
</evidence>
<evidence type="ECO:0000313" key="3">
    <source>
        <dbReference type="EMBL" id="RQD73601.1"/>
    </source>
</evidence>
<protein>
    <recommendedName>
        <fullName evidence="2">Putative Flp pilus-assembly TadG-like N-terminal domain-containing protein</fullName>
    </recommendedName>
</protein>
<accession>A0A424YAK9</accession>
<evidence type="ECO:0000313" key="4">
    <source>
        <dbReference type="Proteomes" id="UP000285138"/>
    </source>
</evidence>
<dbReference type="Pfam" id="PF13400">
    <property type="entry name" value="Tad"/>
    <property type="match status" value="1"/>
</dbReference>
<dbReference type="AlphaFoldDB" id="A0A424YAK9"/>
<comment type="caution">
    <text evidence="3">The sequence shown here is derived from an EMBL/GenBank/DDBJ whole genome shotgun (WGS) entry which is preliminary data.</text>
</comment>
<keyword evidence="1" id="KW-1133">Transmembrane helix</keyword>
<feature type="domain" description="Putative Flp pilus-assembly TadG-like N-terminal" evidence="2">
    <location>
        <begin position="11"/>
        <end position="57"/>
    </location>
</feature>
<feature type="transmembrane region" description="Helical" evidence="1">
    <location>
        <begin position="12"/>
        <end position="40"/>
    </location>
</feature>
<name>A0A424YAK9_9FIRM</name>
<keyword evidence="1" id="KW-0812">Transmembrane</keyword>
<sequence>MGLNYFKEDKGAVLVIVAFAMVVLIGFTAFSIDVGGLFLLRRSLVTAADSAALAGAQVLAKKGSTHEEVRNETIRYAQLNGANLDTNNIKIIDTGGKRRVEVSVSQEYQHYFAGIFGLNSTEVPAQAVAAVGYPTGVKGNFLPIMLPKEAFDLAKNKGGNIEDHEVRLLNGDGEDNHFVHIDGTPVSGNWGVIRTGGTGSDVQRFYAAIRGESGSLELEISGDGWYEEGTKPGNFPQIDKAVEDRLSKDNVPNYGVVPIVTEVEKAGGQTGVKIVGFTFYEFRNPGTEKNPPGHDVIGNLKTGEVFNISSWSENSQYDYGIYVIGLVE</sequence>
<keyword evidence="1" id="KW-0472">Membrane</keyword>
<dbReference type="InterPro" id="IPR028087">
    <property type="entry name" value="Tad_N"/>
</dbReference>